<dbReference type="EMBL" id="DMAI01000156">
    <property type="protein sequence ID" value="HAE47726.1"/>
    <property type="molecule type" value="Genomic_DNA"/>
</dbReference>
<evidence type="ECO:0000313" key="1">
    <source>
        <dbReference type="EMBL" id="HAE47726.1"/>
    </source>
</evidence>
<dbReference type="Gene3D" id="3.40.50.300">
    <property type="entry name" value="P-loop containing nucleotide triphosphate hydrolases"/>
    <property type="match status" value="1"/>
</dbReference>
<evidence type="ECO:0000313" key="2">
    <source>
        <dbReference type="Proteomes" id="UP000257706"/>
    </source>
</evidence>
<gene>
    <name evidence="1" type="ORF">DCK97_09935</name>
</gene>
<sequence length="278" mass="31065">MGGQIPAHIIVLGNEKGGSGKSTTAMHLAVGLMKLGQKVGVIDIDSRQRTISRYIENRAAFAREQQAWMPVPESAVIPRSDKPSRAEMEADEREAFVGALARLARDNDVVIIDSPGSDHFLARLAHSFADTLITPINDSFIDLDVLARVDPETLKVLGPSVYAEMVWNEKKTRAIRDRGTIDWVVMRNRLSSTESRNQRDMSRVVEQLSRRVGFRVAPGFGDRVIYRELFLRGLTMLDLRDVDANISLSMSHIAARHEVRGLIEALRLPMLDGRDLIL</sequence>
<dbReference type="AlphaFoldDB" id="A0A3B9IJ40"/>
<dbReference type="PANTHER" id="PTHR13696:SF96">
    <property type="entry name" value="COBQ_COBB_MIND_PARA NUCLEOTIDE BINDING DOMAIN-CONTAINING PROTEIN"/>
    <property type="match status" value="1"/>
</dbReference>
<accession>A0A3B9IJ40</accession>
<dbReference type="InterPro" id="IPR050678">
    <property type="entry name" value="DNA_Partitioning_ATPase"/>
</dbReference>
<dbReference type="InterPro" id="IPR015223">
    <property type="entry name" value="MipZ"/>
</dbReference>
<name>A0A3B9IJ40_9PROT</name>
<protein>
    <submittedName>
        <fullName evidence="1">ATPase</fullName>
    </submittedName>
</protein>
<dbReference type="Pfam" id="PF09140">
    <property type="entry name" value="MipZ"/>
    <property type="match status" value="1"/>
</dbReference>
<dbReference type="CDD" id="cd02042">
    <property type="entry name" value="ParAB_family"/>
    <property type="match status" value="1"/>
</dbReference>
<dbReference type="SUPFAM" id="SSF52540">
    <property type="entry name" value="P-loop containing nucleoside triphosphate hydrolases"/>
    <property type="match status" value="1"/>
</dbReference>
<dbReference type="Proteomes" id="UP000257706">
    <property type="component" value="Unassembled WGS sequence"/>
</dbReference>
<proteinExistence type="predicted"/>
<organism evidence="1 2">
    <name type="scientific">Tistrella mobilis</name>
    <dbReference type="NCBI Taxonomy" id="171437"/>
    <lineage>
        <taxon>Bacteria</taxon>
        <taxon>Pseudomonadati</taxon>
        <taxon>Pseudomonadota</taxon>
        <taxon>Alphaproteobacteria</taxon>
        <taxon>Geminicoccales</taxon>
        <taxon>Geminicoccaceae</taxon>
        <taxon>Tistrella</taxon>
    </lineage>
</organism>
<comment type="caution">
    <text evidence="1">The sequence shown here is derived from an EMBL/GenBank/DDBJ whole genome shotgun (WGS) entry which is preliminary data.</text>
</comment>
<dbReference type="PANTHER" id="PTHR13696">
    <property type="entry name" value="P-LOOP CONTAINING NUCLEOSIDE TRIPHOSPHATE HYDROLASE"/>
    <property type="match status" value="1"/>
</dbReference>
<dbReference type="InterPro" id="IPR027417">
    <property type="entry name" value="P-loop_NTPase"/>
</dbReference>
<reference evidence="1 2" key="1">
    <citation type="journal article" date="2018" name="Nat. Biotechnol.">
        <title>A standardized bacterial taxonomy based on genome phylogeny substantially revises the tree of life.</title>
        <authorList>
            <person name="Parks D.H."/>
            <person name="Chuvochina M."/>
            <person name="Waite D.W."/>
            <person name="Rinke C."/>
            <person name="Skarshewski A."/>
            <person name="Chaumeil P.A."/>
            <person name="Hugenholtz P."/>
        </authorList>
    </citation>
    <scope>NUCLEOTIDE SEQUENCE [LARGE SCALE GENOMIC DNA]</scope>
    <source>
        <strain evidence="1">UBA8739</strain>
    </source>
</reference>